<protein>
    <submittedName>
        <fullName evidence="1">Uncharacterized protein</fullName>
    </submittedName>
</protein>
<dbReference type="EMBL" id="GBRH01253648">
    <property type="protein sequence ID" value="JAD44247.1"/>
    <property type="molecule type" value="Transcribed_RNA"/>
</dbReference>
<name>A0A0A9AB09_ARUDO</name>
<reference evidence="1" key="2">
    <citation type="journal article" date="2015" name="Data Brief">
        <title>Shoot transcriptome of the giant reed, Arundo donax.</title>
        <authorList>
            <person name="Barrero R.A."/>
            <person name="Guerrero F.D."/>
            <person name="Moolhuijzen P."/>
            <person name="Goolsby J.A."/>
            <person name="Tidwell J."/>
            <person name="Bellgard S.E."/>
            <person name="Bellgard M.I."/>
        </authorList>
    </citation>
    <scope>NUCLEOTIDE SEQUENCE</scope>
    <source>
        <tissue evidence="1">Shoot tissue taken approximately 20 cm above the soil surface</tissue>
    </source>
</reference>
<evidence type="ECO:0000313" key="1">
    <source>
        <dbReference type="EMBL" id="JAD44247.1"/>
    </source>
</evidence>
<proteinExistence type="predicted"/>
<reference evidence="1" key="1">
    <citation type="submission" date="2014-09" db="EMBL/GenBank/DDBJ databases">
        <authorList>
            <person name="Magalhaes I.L.F."/>
            <person name="Oliveira U."/>
            <person name="Santos F.R."/>
            <person name="Vidigal T.H.D.A."/>
            <person name="Brescovit A.D."/>
            <person name="Santos A.J."/>
        </authorList>
    </citation>
    <scope>NUCLEOTIDE SEQUENCE</scope>
    <source>
        <tissue evidence="1">Shoot tissue taken approximately 20 cm above the soil surface</tissue>
    </source>
</reference>
<sequence>MSFAMQCVHPCVAHHRKHVHTSTPFVQKCKYS</sequence>
<accession>A0A0A9AB09</accession>
<dbReference type="AlphaFoldDB" id="A0A0A9AB09"/>
<organism evidence="1">
    <name type="scientific">Arundo donax</name>
    <name type="common">Giant reed</name>
    <name type="synonym">Donax arundinaceus</name>
    <dbReference type="NCBI Taxonomy" id="35708"/>
    <lineage>
        <taxon>Eukaryota</taxon>
        <taxon>Viridiplantae</taxon>
        <taxon>Streptophyta</taxon>
        <taxon>Embryophyta</taxon>
        <taxon>Tracheophyta</taxon>
        <taxon>Spermatophyta</taxon>
        <taxon>Magnoliopsida</taxon>
        <taxon>Liliopsida</taxon>
        <taxon>Poales</taxon>
        <taxon>Poaceae</taxon>
        <taxon>PACMAD clade</taxon>
        <taxon>Arundinoideae</taxon>
        <taxon>Arundineae</taxon>
        <taxon>Arundo</taxon>
    </lineage>
</organism>